<dbReference type="PANTHER" id="PTHR10331:SF6">
    <property type="entry name" value="SPINDLE ASSEMBLY ABNORMAL 4"/>
    <property type="match status" value="1"/>
</dbReference>
<dbReference type="AlphaFoldDB" id="A0A1R2CGJ8"/>
<sequence length="588" mass="66967">MARPYSANFYSDDYVDEKSDHCSDNEDNTYNPSMYTEQFENEDEAWGELDHQVDYKNSLPQIVKKAEEKTKVSIMTAQKPSKINQKYFGIAQGRPTETKVKEPSPEEKVAEIAKVKIQELNQSLAKAKKEAEKNSKLKGNKEDRLKTFSRAKEEMDKFENEIMAEIDKFAETEQEKLKKVITVYDKNQKELSLIPVKKERNEIEQLKSMLAKMKEDAQIKHNKFKIEKERKTKLIEDALIKKKDLLKRIETLDSISGCKNVIPDSIKTVKNPQAFYNPIQNDLPIQKTHMISDMPLPAQTKVNQPSLQSNMGLDIYLKSSESATKPQDGNPKLIEPKTKADELISKPTENINKPSANPIKTINSLVKPTQITQASPRPEIMTRSESPNKFSGQMNTKVLDKIKTPNKTQVFEEPEAYISPEYTEKIPLLDQKTFNDGRIVKIYDSGHKEILYPNGTKKEEYPNGYSVFFYVNQDIKQNFPDGKILYFYAQAGTMHSVFPDGMEIIRFGNGQVEKRYSDGSKKIKYADGTAKIVNSNGEGCTTYPDSTKEIINALGERAIIHPGGHKEIHTSAGKKRIYHNGTSKNLTK</sequence>
<feature type="domain" description="Centromere protein J C-terminal" evidence="4">
    <location>
        <begin position="433"/>
        <end position="459"/>
    </location>
</feature>
<feature type="coiled-coil region" evidence="2">
    <location>
        <begin position="110"/>
        <end position="223"/>
    </location>
</feature>
<dbReference type="InterPro" id="IPR026581">
    <property type="entry name" value="TCP10L/CENPJ"/>
</dbReference>
<accession>A0A1R2CGJ8</accession>
<evidence type="ECO:0000313" key="6">
    <source>
        <dbReference type="Proteomes" id="UP000187209"/>
    </source>
</evidence>
<evidence type="ECO:0000313" key="5">
    <source>
        <dbReference type="EMBL" id="OMJ88123.1"/>
    </source>
</evidence>
<keyword evidence="2" id="KW-0175">Coiled coil</keyword>
<evidence type="ECO:0000256" key="2">
    <source>
        <dbReference type="SAM" id="Coils"/>
    </source>
</evidence>
<comment type="similarity">
    <text evidence="1">Belongs to the TCP10 family.</text>
</comment>
<dbReference type="EMBL" id="MPUH01000159">
    <property type="protein sequence ID" value="OMJ88123.1"/>
    <property type="molecule type" value="Genomic_DNA"/>
</dbReference>
<dbReference type="Gene3D" id="2.60.450.20">
    <property type="match status" value="1"/>
</dbReference>
<dbReference type="Proteomes" id="UP000187209">
    <property type="component" value="Unassembled WGS sequence"/>
</dbReference>
<protein>
    <recommendedName>
        <fullName evidence="4">Centromere protein J C-terminal domain-containing protein</fullName>
    </recommendedName>
</protein>
<dbReference type="PANTHER" id="PTHR10331">
    <property type="entry name" value="T COMPLEX PROTEIN 10"/>
    <property type="match status" value="1"/>
</dbReference>
<feature type="domain" description="Centromere protein J C-terminal" evidence="4">
    <location>
        <begin position="499"/>
        <end position="532"/>
    </location>
</feature>
<reference evidence="5 6" key="1">
    <citation type="submission" date="2016-11" db="EMBL/GenBank/DDBJ databases">
        <title>The macronuclear genome of Stentor coeruleus: a giant cell with tiny introns.</title>
        <authorList>
            <person name="Slabodnick M."/>
            <person name="Ruby J.G."/>
            <person name="Reiff S.B."/>
            <person name="Swart E.C."/>
            <person name="Gosai S."/>
            <person name="Prabakaran S."/>
            <person name="Witkowska E."/>
            <person name="Larue G.E."/>
            <person name="Fisher S."/>
            <person name="Freeman R.M."/>
            <person name="Gunawardena J."/>
            <person name="Chu W."/>
            <person name="Stover N.A."/>
            <person name="Gregory B.D."/>
            <person name="Nowacki M."/>
            <person name="Derisi J."/>
            <person name="Roy S.W."/>
            <person name="Marshall W.F."/>
            <person name="Sood P."/>
        </authorList>
    </citation>
    <scope>NUCLEOTIDE SEQUENCE [LARGE SCALE GENOMIC DNA]</scope>
    <source>
        <strain evidence="5">WM001</strain>
    </source>
</reference>
<evidence type="ECO:0000256" key="1">
    <source>
        <dbReference type="ARBA" id="ARBA00005627"/>
    </source>
</evidence>
<evidence type="ECO:0000256" key="3">
    <source>
        <dbReference type="SAM" id="MobiDB-lite"/>
    </source>
</evidence>
<name>A0A1R2CGJ8_9CILI</name>
<organism evidence="5 6">
    <name type="scientific">Stentor coeruleus</name>
    <dbReference type="NCBI Taxonomy" id="5963"/>
    <lineage>
        <taxon>Eukaryota</taxon>
        <taxon>Sar</taxon>
        <taxon>Alveolata</taxon>
        <taxon>Ciliophora</taxon>
        <taxon>Postciliodesmatophora</taxon>
        <taxon>Heterotrichea</taxon>
        <taxon>Heterotrichida</taxon>
        <taxon>Stentoridae</taxon>
        <taxon>Stentor</taxon>
    </lineage>
</organism>
<comment type="caution">
    <text evidence="5">The sequence shown here is derived from an EMBL/GenBank/DDBJ whole genome shotgun (WGS) entry which is preliminary data.</text>
</comment>
<proteinExistence type="inferred from homology"/>
<feature type="region of interest" description="Disordered" evidence="3">
    <location>
        <begin position="321"/>
        <end position="342"/>
    </location>
</feature>
<gene>
    <name evidence="5" type="ORF">SteCoe_10025</name>
</gene>
<dbReference type="InterPro" id="IPR009852">
    <property type="entry name" value="CENPJ_C_dom"/>
</dbReference>
<dbReference type="InterPro" id="IPR047002">
    <property type="entry name" value="Tcp10_C_sf"/>
</dbReference>
<feature type="compositionally biased region" description="Polar residues" evidence="3">
    <location>
        <begin position="383"/>
        <end position="392"/>
    </location>
</feature>
<dbReference type="OrthoDB" id="10252174at2759"/>
<keyword evidence="6" id="KW-1185">Reference proteome</keyword>
<dbReference type="Pfam" id="PF07202">
    <property type="entry name" value="Tcp10_C"/>
    <property type="match status" value="2"/>
</dbReference>
<evidence type="ECO:0000259" key="4">
    <source>
        <dbReference type="Pfam" id="PF07202"/>
    </source>
</evidence>
<feature type="region of interest" description="Disordered" evidence="3">
    <location>
        <begin position="372"/>
        <end position="392"/>
    </location>
</feature>